<evidence type="ECO:0000256" key="1">
    <source>
        <dbReference type="ARBA" id="ARBA00023270"/>
    </source>
</evidence>
<dbReference type="OrthoDB" id="1711136at2759"/>
<keyword evidence="3" id="KW-1185">Reference proteome</keyword>
<evidence type="ECO:0000313" key="2">
    <source>
        <dbReference type="EMBL" id="KAJ5182660.1"/>
    </source>
</evidence>
<dbReference type="GO" id="GO:0009052">
    <property type="term" value="P:pentose-phosphate shunt, non-oxidative branch"/>
    <property type="evidence" value="ECO:0007669"/>
    <property type="project" value="TreeGrafter"/>
</dbReference>
<dbReference type="Proteomes" id="UP001146351">
    <property type="component" value="Unassembled WGS sequence"/>
</dbReference>
<organism evidence="2 3">
    <name type="scientific">Penicillium capsulatum</name>
    <dbReference type="NCBI Taxonomy" id="69766"/>
    <lineage>
        <taxon>Eukaryota</taxon>
        <taxon>Fungi</taxon>
        <taxon>Dikarya</taxon>
        <taxon>Ascomycota</taxon>
        <taxon>Pezizomycotina</taxon>
        <taxon>Eurotiomycetes</taxon>
        <taxon>Eurotiomycetidae</taxon>
        <taxon>Eurotiales</taxon>
        <taxon>Aspergillaceae</taxon>
        <taxon>Penicillium</taxon>
    </lineage>
</organism>
<dbReference type="SUPFAM" id="SSF51569">
    <property type="entry name" value="Aldolase"/>
    <property type="match status" value="1"/>
</dbReference>
<dbReference type="GO" id="GO:0005975">
    <property type="term" value="P:carbohydrate metabolic process"/>
    <property type="evidence" value="ECO:0007669"/>
    <property type="project" value="InterPro"/>
</dbReference>
<keyword evidence="1" id="KW-0704">Schiff base</keyword>
<dbReference type="InterPro" id="IPR001585">
    <property type="entry name" value="TAL/FSA"/>
</dbReference>
<dbReference type="Gene3D" id="3.20.20.70">
    <property type="entry name" value="Aldolase class I"/>
    <property type="match status" value="1"/>
</dbReference>
<reference evidence="2" key="2">
    <citation type="journal article" date="2023" name="IMA Fungus">
        <title>Comparative genomic study of the Penicillium genus elucidates a diverse pangenome and 15 lateral gene transfer events.</title>
        <authorList>
            <person name="Petersen C."/>
            <person name="Sorensen T."/>
            <person name="Nielsen M.R."/>
            <person name="Sondergaard T.E."/>
            <person name="Sorensen J.L."/>
            <person name="Fitzpatrick D.A."/>
            <person name="Frisvad J.C."/>
            <person name="Nielsen K.L."/>
        </authorList>
    </citation>
    <scope>NUCLEOTIDE SEQUENCE</scope>
    <source>
        <strain evidence="2">IBT 21917</strain>
    </source>
</reference>
<gene>
    <name evidence="2" type="ORF">N7492_000276</name>
</gene>
<reference evidence="2" key="1">
    <citation type="submission" date="2022-11" db="EMBL/GenBank/DDBJ databases">
        <authorList>
            <person name="Petersen C."/>
        </authorList>
    </citation>
    <scope>NUCLEOTIDE SEQUENCE</scope>
    <source>
        <strain evidence="2">IBT 21917</strain>
    </source>
</reference>
<name>A0A9W9IQ42_9EURO</name>
<dbReference type="InterPro" id="IPR013785">
    <property type="entry name" value="Aldolase_TIM"/>
</dbReference>
<dbReference type="PANTHER" id="PTHR10683">
    <property type="entry name" value="TRANSALDOLASE"/>
    <property type="match status" value="1"/>
</dbReference>
<dbReference type="Pfam" id="PF00923">
    <property type="entry name" value="TAL_FSA"/>
    <property type="match status" value="1"/>
</dbReference>
<dbReference type="EMBL" id="JAPQKO010000001">
    <property type="protein sequence ID" value="KAJ5182660.1"/>
    <property type="molecule type" value="Genomic_DNA"/>
</dbReference>
<protein>
    <submittedName>
        <fullName evidence="2">Aldolase</fullName>
    </submittedName>
</protein>
<proteinExistence type="predicted"/>
<dbReference type="AlphaFoldDB" id="A0A9W9IQ42"/>
<dbReference type="GO" id="GO:0004801">
    <property type="term" value="F:transaldolase activity"/>
    <property type="evidence" value="ECO:0007669"/>
    <property type="project" value="TreeGrafter"/>
</dbReference>
<sequence length="364" mass="40447">MTTSSQTWLQKLQEQLNVDVDYMDPEFTRSLLPFVPEDMTSNQNYVHQQLCHPVNEKLLLDVAKECKDQGWLAIYTRMSVLMCQANINNIKGRVLLQTLPSYAYDTEKTVEHARAYSREFDRVGISKDRFCLKVPCTGPGLVACAILKNEGIRTLGTAVFSVHQAIAASQAGCLYISPYYNELPAHSDSKFWPQSDDPALLHPMSSRLIQILEAYAALYQETNKEQPFVKLASFLSPAEAMAAGEMGCHSATIGDKVLGQLATLPYEGVKQPGEGKPKLSHPYQRNPFTAARLQSLAQLDPLTPQWNGKAVRADVDYLANGGAELDKANKADEETRKRLSDALESFIGSEKRSQDKIDKVMASV</sequence>
<comment type="caution">
    <text evidence="2">The sequence shown here is derived from an EMBL/GenBank/DDBJ whole genome shotgun (WGS) entry which is preliminary data.</text>
</comment>
<evidence type="ECO:0000313" key="3">
    <source>
        <dbReference type="Proteomes" id="UP001146351"/>
    </source>
</evidence>
<accession>A0A9W9IQ42</accession>
<dbReference type="PANTHER" id="PTHR10683:SF39">
    <property type="entry name" value="TRANSALDOLASE"/>
    <property type="match status" value="1"/>
</dbReference>